<dbReference type="PROSITE" id="PS00137">
    <property type="entry name" value="SUBTILASE_HIS"/>
    <property type="match status" value="1"/>
</dbReference>
<dbReference type="InterPro" id="IPR015500">
    <property type="entry name" value="Peptidase_S8_subtilisin-rel"/>
</dbReference>
<dbReference type="InterPro" id="IPR000209">
    <property type="entry name" value="Peptidase_S8/S53_dom"/>
</dbReference>
<evidence type="ECO:0000256" key="3">
    <source>
        <dbReference type="ARBA" id="ARBA00022801"/>
    </source>
</evidence>
<sequence>MVGIALGAVLVRLSPAQTPSRVDPEVLQEIQAHGQARVIVTLTDQSLALRTQQIAQRIEGILRELTSQDFQLSRRFESVAAFAGVVTPSGIAKLERHPDVLRVQLDILLHAISPQPRTQPQLAESVPLIQANQVHALGITGSGVRIAILDTGIDTDHPDFSTVTPGDRIVAQNCFLTGASCPSPPNVAEDGNGHGTHVSGIAASDGSVSSVGVAPAAQLVAVKVLRDNGSGYLSDTVAALDWIYNNNASLNVKVVNMSLGSSTLYTPPCDSAYPAMTTAINNLRAIGVISFAASGNNSNATQMSLPACITSAVSVGAVYDANVGGISWGIPVVCTDPTTAADQVVCITNGVPDLQAPGALITSSVNGGGTATYGGTSMASPHAAGTAALLLQAKPALTPDQIETLLVTTGVPVTDPKNGQTRPRINAFAAVSAALSSCTATGAIFRIERTTGNVCADGSFNSGGADVAEYVRVSEAVEPGDVLELDPTKPGHYRKARGAYSTLVAGVVSTQPGVILGVRPNPLAPFPTREGGQAPGFAWTVHRAAIGGTPNSPDAVWSPPTLGEGLGERSTALLALIGRVPVRATTENGPIRPGDLLTSSSKPGYAMRCDEARKCEGAIIGKALEALDGSDGVILMLVMK</sequence>
<dbReference type="PROSITE" id="PS51892">
    <property type="entry name" value="SUBTILASE"/>
    <property type="match status" value="1"/>
</dbReference>
<reference evidence="9" key="1">
    <citation type="journal article" date="2005" name="Environ. Microbiol.">
        <title>Genetic and functional properties of uncultivated thermophilic crenarchaeotes from a subsurface gold mine as revealed by analysis of genome fragments.</title>
        <authorList>
            <person name="Nunoura T."/>
            <person name="Hirayama H."/>
            <person name="Takami H."/>
            <person name="Oida H."/>
            <person name="Nishi S."/>
            <person name="Shimamura S."/>
            <person name="Suzuki Y."/>
            <person name="Inagaki F."/>
            <person name="Takai K."/>
            <person name="Nealson K.H."/>
            <person name="Horikoshi K."/>
        </authorList>
    </citation>
    <scope>NUCLEOTIDE SEQUENCE</scope>
</reference>
<dbReference type="PANTHER" id="PTHR43806:SF11">
    <property type="entry name" value="CEREVISIN-RELATED"/>
    <property type="match status" value="1"/>
</dbReference>
<dbReference type="InterPro" id="IPR023827">
    <property type="entry name" value="Peptidase_S8_Asp-AS"/>
</dbReference>
<dbReference type="GO" id="GO:0004252">
    <property type="term" value="F:serine-type endopeptidase activity"/>
    <property type="evidence" value="ECO:0007669"/>
    <property type="project" value="UniProtKB-UniRule"/>
</dbReference>
<evidence type="ECO:0000256" key="6">
    <source>
        <dbReference type="PROSITE-ProRule" id="PRU01240"/>
    </source>
</evidence>
<evidence type="ECO:0000259" key="8">
    <source>
        <dbReference type="Pfam" id="PF00082"/>
    </source>
</evidence>
<dbReference type="PROSITE" id="PS00138">
    <property type="entry name" value="SUBTILASE_SER"/>
    <property type="match status" value="1"/>
</dbReference>
<proteinExistence type="inferred from homology"/>
<comment type="similarity">
    <text evidence="1 6 7">Belongs to the peptidase S8 family.</text>
</comment>
<dbReference type="InterPro" id="IPR023828">
    <property type="entry name" value="Peptidase_S8_Ser-AS"/>
</dbReference>
<evidence type="ECO:0000256" key="1">
    <source>
        <dbReference type="ARBA" id="ARBA00011073"/>
    </source>
</evidence>
<feature type="domain" description="Peptidase S8/S53" evidence="8">
    <location>
        <begin position="141"/>
        <end position="410"/>
    </location>
</feature>
<feature type="active site" description="Charge relay system" evidence="5 6">
    <location>
        <position position="377"/>
    </location>
</feature>
<dbReference type="Gene3D" id="3.40.50.200">
    <property type="entry name" value="Peptidase S8/S53 domain"/>
    <property type="match status" value="1"/>
</dbReference>
<dbReference type="InterPro" id="IPR036852">
    <property type="entry name" value="Peptidase_S8/S53_dom_sf"/>
</dbReference>
<dbReference type="GO" id="GO:0006508">
    <property type="term" value="P:proteolysis"/>
    <property type="evidence" value="ECO:0007669"/>
    <property type="project" value="UniProtKB-KW"/>
</dbReference>
<dbReference type="EMBL" id="AP011711">
    <property type="protein sequence ID" value="BAL55178.1"/>
    <property type="molecule type" value="Genomic_DNA"/>
</dbReference>
<keyword evidence="4 6" id="KW-0720">Serine protease</keyword>
<evidence type="ECO:0000256" key="4">
    <source>
        <dbReference type="ARBA" id="ARBA00022825"/>
    </source>
</evidence>
<accession>H5SG92</accession>
<organism evidence="9">
    <name type="scientific">uncultured Acetothermia bacterium</name>
    <dbReference type="NCBI Taxonomy" id="236499"/>
    <lineage>
        <taxon>Bacteria</taxon>
        <taxon>Candidatus Bipolaricaulota</taxon>
        <taxon>environmental samples</taxon>
    </lineage>
</organism>
<keyword evidence="2 6" id="KW-0645">Protease</keyword>
<evidence type="ECO:0000313" key="9">
    <source>
        <dbReference type="EMBL" id="BAL55178.1"/>
    </source>
</evidence>
<dbReference type="SUPFAM" id="SSF52743">
    <property type="entry name" value="Subtilisin-like"/>
    <property type="match status" value="1"/>
</dbReference>
<feature type="active site" description="Charge relay system" evidence="5 6">
    <location>
        <position position="194"/>
    </location>
</feature>
<name>H5SG92_9BACT</name>
<dbReference type="AlphaFoldDB" id="H5SG92"/>
<dbReference type="InterPro" id="IPR050131">
    <property type="entry name" value="Peptidase_S8_subtilisin-like"/>
</dbReference>
<keyword evidence="3 6" id="KW-0378">Hydrolase</keyword>
<evidence type="ECO:0000256" key="7">
    <source>
        <dbReference type="RuleBase" id="RU003355"/>
    </source>
</evidence>
<dbReference type="Pfam" id="PF00082">
    <property type="entry name" value="Peptidase_S8"/>
    <property type="match status" value="1"/>
</dbReference>
<gene>
    <name evidence="9" type="ORF">HGMM_F23G10C31</name>
</gene>
<dbReference type="PRINTS" id="PR00723">
    <property type="entry name" value="SUBTILISIN"/>
</dbReference>
<evidence type="ECO:0000256" key="2">
    <source>
        <dbReference type="ARBA" id="ARBA00022670"/>
    </source>
</evidence>
<evidence type="ECO:0000256" key="5">
    <source>
        <dbReference type="PIRSR" id="PIRSR615500-1"/>
    </source>
</evidence>
<dbReference type="PANTHER" id="PTHR43806">
    <property type="entry name" value="PEPTIDASE S8"/>
    <property type="match status" value="1"/>
</dbReference>
<reference evidence="9" key="2">
    <citation type="journal article" date="2012" name="PLoS ONE">
        <title>A Deeply Branching Thermophilic Bacterium with an Ancient Acetyl-CoA Pathway Dominates a Subsurface Ecosystem.</title>
        <authorList>
            <person name="Takami H."/>
            <person name="Noguchi H."/>
            <person name="Takaki Y."/>
            <person name="Uchiyama I."/>
            <person name="Toyoda A."/>
            <person name="Nishi S."/>
            <person name="Chee G.-J."/>
            <person name="Arai W."/>
            <person name="Nunoura T."/>
            <person name="Itoh T."/>
            <person name="Hattori M."/>
            <person name="Takai K."/>
        </authorList>
    </citation>
    <scope>NUCLEOTIDE SEQUENCE</scope>
</reference>
<feature type="active site" description="Charge relay system" evidence="5 6">
    <location>
        <position position="150"/>
    </location>
</feature>
<dbReference type="PROSITE" id="PS00136">
    <property type="entry name" value="SUBTILASE_ASP"/>
    <property type="match status" value="1"/>
</dbReference>
<dbReference type="InterPro" id="IPR022398">
    <property type="entry name" value="Peptidase_S8_His-AS"/>
</dbReference>
<protein>
    <submittedName>
        <fullName evidence="9">Peptidase S8/S53</fullName>
    </submittedName>
</protein>